<feature type="region of interest" description="Disordered" evidence="5">
    <location>
        <begin position="1"/>
        <end position="58"/>
    </location>
</feature>
<name>A0A4Q4MSM0_9PLEO</name>
<comment type="subcellular location">
    <subcellularLocation>
        <location evidence="1">Membrane</location>
        <topology evidence="1">Multi-pass membrane protein</topology>
    </subcellularLocation>
</comment>
<reference evidence="8" key="1">
    <citation type="journal article" date="2019" name="bioRxiv">
        <title>Genomics, evolutionary history and diagnostics of the Alternaria alternata species group including apple and Asian pear pathotypes.</title>
        <authorList>
            <person name="Armitage A.D."/>
            <person name="Cockerton H.M."/>
            <person name="Sreenivasaprasad S."/>
            <person name="Woodhall J.W."/>
            <person name="Lane C.R."/>
            <person name="Harrison R.J."/>
            <person name="Clarkson J.P."/>
        </authorList>
    </citation>
    <scope>NUCLEOTIDE SEQUENCE [LARGE SCALE GENOMIC DNA]</scope>
    <source>
        <strain evidence="8">FERA 1082</strain>
    </source>
</reference>
<sequence length="464" mass="52257">MKAMHDSSCHATVTSKADPSAGKKTLVSEKTSHRDLNDSEKSYKVDGQTSWPKVPPFEIDPKHQYPRRTLDQFYYPALCDTSARDKDQTISKWTGTPLKQDGRNEAVADSAMIMVDQFWCWIIDEKTIITSFPSGIYSSSPTDVEDLYLSITRSLFHDPQQLRTVEHFYALLVKKAAGYMFSEINRSTIDMVEIYRWVAGKKAAAQTTYFQEFQQGYASGRDDNTILNDRDDLKLVLEVSDIIDELKMIQHVLNVQQDVIDSSIVALEPPGRSPTEHPTISSRIGDTIKTVLDQIESISKDAEHTRKMLLNLLDLKSNAASLAEAKSGAKEAQVATTQGRAVMLFTIVTVIFLPLSFFTSYFGQNVQELTGDENNPTSWHLWRVATPITVVVIVVALLVAYYITRPKSSLWFWQAVPKEGASVEPGTMSTSTKRVKWWQRRPSFTFLIPKRRKGKDSGIELGAV</sequence>
<evidence type="ECO:0000313" key="7">
    <source>
        <dbReference type="EMBL" id="RYN58864.1"/>
    </source>
</evidence>
<dbReference type="GO" id="GO:0046873">
    <property type="term" value="F:metal ion transmembrane transporter activity"/>
    <property type="evidence" value="ECO:0007669"/>
    <property type="project" value="InterPro"/>
</dbReference>
<feature type="transmembrane region" description="Helical" evidence="6">
    <location>
        <begin position="382"/>
        <end position="403"/>
    </location>
</feature>
<evidence type="ECO:0000256" key="4">
    <source>
        <dbReference type="ARBA" id="ARBA00023136"/>
    </source>
</evidence>
<keyword evidence="3 6" id="KW-1133">Transmembrane helix</keyword>
<dbReference type="EMBL" id="PDXA01000004">
    <property type="protein sequence ID" value="RYN58864.1"/>
    <property type="molecule type" value="Genomic_DNA"/>
</dbReference>
<evidence type="ECO:0000256" key="6">
    <source>
        <dbReference type="SAM" id="Phobius"/>
    </source>
</evidence>
<evidence type="ECO:0000256" key="2">
    <source>
        <dbReference type="ARBA" id="ARBA00022692"/>
    </source>
</evidence>
<dbReference type="Pfam" id="PF01544">
    <property type="entry name" value="CorA"/>
    <property type="match status" value="1"/>
</dbReference>
<feature type="compositionally biased region" description="Basic and acidic residues" evidence="5">
    <location>
        <begin position="26"/>
        <end position="44"/>
    </location>
</feature>
<evidence type="ECO:0000256" key="3">
    <source>
        <dbReference type="ARBA" id="ARBA00022989"/>
    </source>
</evidence>
<dbReference type="Proteomes" id="UP000292402">
    <property type="component" value="Unassembled WGS sequence"/>
</dbReference>
<dbReference type="InterPro" id="IPR045863">
    <property type="entry name" value="CorA_TM1_TM2"/>
</dbReference>
<dbReference type="PANTHER" id="PTHR47685">
    <property type="entry name" value="MAGNESIUM TRANSPORT PROTEIN CORA"/>
    <property type="match status" value="1"/>
</dbReference>
<protein>
    <submittedName>
        <fullName evidence="7">Uncharacterized protein</fullName>
    </submittedName>
</protein>
<dbReference type="InterPro" id="IPR050829">
    <property type="entry name" value="CorA_MIT"/>
</dbReference>
<keyword evidence="2 6" id="KW-0812">Transmembrane</keyword>
<organism evidence="7 8">
    <name type="scientific">Alternaria tenuissima</name>
    <dbReference type="NCBI Taxonomy" id="119927"/>
    <lineage>
        <taxon>Eukaryota</taxon>
        <taxon>Fungi</taxon>
        <taxon>Dikarya</taxon>
        <taxon>Ascomycota</taxon>
        <taxon>Pezizomycotina</taxon>
        <taxon>Dothideomycetes</taxon>
        <taxon>Pleosporomycetidae</taxon>
        <taxon>Pleosporales</taxon>
        <taxon>Pleosporineae</taxon>
        <taxon>Pleosporaceae</taxon>
        <taxon>Alternaria</taxon>
        <taxon>Alternaria sect. Alternaria</taxon>
        <taxon>Alternaria alternata complex</taxon>
    </lineage>
</organism>
<accession>A0A4Q4MSM0</accession>
<evidence type="ECO:0000256" key="5">
    <source>
        <dbReference type="SAM" id="MobiDB-lite"/>
    </source>
</evidence>
<dbReference type="SUPFAM" id="SSF144083">
    <property type="entry name" value="Magnesium transport protein CorA, transmembrane region"/>
    <property type="match status" value="1"/>
</dbReference>
<dbReference type="GO" id="GO:0016020">
    <property type="term" value="C:membrane"/>
    <property type="evidence" value="ECO:0007669"/>
    <property type="project" value="UniProtKB-SubCell"/>
</dbReference>
<dbReference type="InterPro" id="IPR002523">
    <property type="entry name" value="MgTranspt_CorA/ZnTranspt_ZntB"/>
</dbReference>
<evidence type="ECO:0000313" key="8">
    <source>
        <dbReference type="Proteomes" id="UP000292402"/>
    </source>
</evidence>
<proteinExistence type="predicted"/>
<dbReference type="PANTHER" id="PTHR47685:SF1">
    <property type="entry name" value="MAGNESIUM TRANSPORT PROTEIN CORA"/>
    <property type="match status" value="1"/>
</dbReference>
<gene>
    <name evidence="7" type="ORF">AA0114_g1837</name>
</gene>
<evidence type="ECO:0000256" key="1">
    <source>
        <dbReference type="ARBA" id="ARBA00004141"/>
    </source>
</evidence>
<comment type="caution">
    <text evidence="7">The sequence shown here is derived from an EMBL/GenBank/DDBJ whole genome shotgun (WGS) entry which is preliminary data.</text>
</comment>
<keyword evidence="4 6" id="KW-0472">Membrane</keyword>
<dbReference type="Gene3D" id="1.20.58.340">
    <property type="entry name" value="Magnesium transport protein CorA, transmembrane region"/>
    <property type="match status" value="1"/>
</dbReference>
<feature type="transmembrane region" description="Helical" evidence="6">
    <location>
        <begin position="341"/>
        <end position="362"/>
    </location>
</feature>
<dbReference type="AlphaFoldDB" id="A0A4Q4MSM0"/>